<evidence type="ECO:0008006" key="7">
    <source>
        <dbReference type="Google" id="ProtNLM"/>
    </source>
</evidence>
<dbReference type="InterPro" id="IPR029063">
    <property type="entry name" value="SAM-dependent_MTases_sf"/>
</dbReference>
<dbReference type="InterPro" id="IPR050362">
    <property type="entry name" value="Cation-dep_OMT"/>
</dbReference>
<dbReference type="PANTHER" id="PTHR10509:SF81">
    <property type="entry name" value="CAFFEOYL-COA O-METHYLTRANSFERASE 1"/>
    <property type="match status" value="1"/>
</dbReference>
<comment type="similarity">
    <text evidence="4">Belongs to the class I-like SAM-binding methyltransferase superfamily. Cation-dependent O-methyltransferase family.</text>
</comment>
<dbReference type="PROSITE" id="PS51682">
    <property type="entry name" value="SAM_OMT_I"/>
    <property type="match status" value="1"/>
</dbReference>
<gene>
    <name evidence="5" type="ORF">ZIOFF_036766</name>
</gene>
<comment type="caution">
    <text evidence="5">The sequence shown here is derived from an EMBL/GenBank/DDBJ whole genome shotgun (WGS) entry which is preliminary data.</text>
</comment>
<dbReference type="GO" id="GO:0008757">
    <property type="term" value="F:S-adenosylmethionine-dependent methyltransferase activity"/>
    <property type="evidence" value="ECO:0007669"/>
    <property type="project" value="TreeGrafter"/>
</dbReference>
<evidence type="ECO:0000256" key="3">
    <source>
        <dbReference type="ARBA" id="ARBA00022691"/>
    </source>
</evidence>
<dbReference type="Gene3D" id="3.40.50.150">
    <property type="entry name" value="Vaccinia Virus protein VP39"/>
    <property type="match status" value="1"/>
</dbReference>
<evidence type="ECO:0000256" key="4">
    <source>
        <dbReference type="ARBA" id="ARBA00023453"/>
    </source>
</evidence>
<dbReference type="Pfam" id="PF01596">
    <property type="entry name" value="Methyltransf_3"/>
    <property type="match status" value="2"/>
</dbReference>
<sequence length="269" mass="30474">MESSSDDHRLVYVQYLLETSVYPREPDAMKELRSITVNHPLNGIATAADEAQFLSMLLKVMNAKKTLEIGVFTGYSLLATALALPDDGKIIAIDVNREFYELGVPVIQNAGVSHKIDFREGEALPILDELMKEVWHLSEPLGWIHFFASLNRHARIIDMCTYKTAPKFWALQEGKKGSFDFIYVDADKNNYINYHSRAVELVRVGGIVAYDNTLWYGSVVALPEETPPSYVMPFRDDVIKFNKYLAADHRVEICHLSISDGLTLCRRLS</sequence>
<dbReference type="GO" id="GO:0032259">
    <property type="term" value="P:methylation"/>
    <property type="evidence" value="ECO:0007669"/>
    <property type="project" value="UniProtKB-KW"/>
</dbReference>
<organism evidence="5 6">
    <name type="scientific">Zingiber officinale</name>
    <name type="common">Ginger</name>
    <name type="synonym">Amomum zingiber</name>
    <dbReference type="NCBI Taxonomy" id="94328"/>
    <lineage>
        <taxon>Eukaryota</taxon>
        <taxon>Viridiplantae</taxon>
        <taxon>Streptophyta</taxon>
        <taxon>Embryophyta</taxon>
        <taxon>Tracheophyta</taxon>
        <taxon>Spermatophyta</taxon>
        <taxon>Magnoliopsida</taxon>
        <taxon>Liliopsida</taxon>
        <taxon>Zingiberales</taxon>
        <taxon>Zingiberaceae</taxon>
        <taxon>Zingiber</taxon>
    </lineage>
</organism>
<evidence type="ECO:0000256" key="2">
    <source>
        <dbReference type="ARBA" id="ARBA00022679"/>
    </source>
</evidence>
<proteinExistence type="inferred from homology"/>
<dbReference type="Proteomes" id="UP000734854">
    <property type="component" value="Unassembled WGS sequence"/>
</dbReference>
<keyword evidence="3" id="KW-0949">S-adenosyl-L-methionine</keyword>
<evidence type="ECO:0000313" key="5">
    <source>
        <dbReference type="EMBL" id="KAG6504433.1"/>
    </source>
</evidence>
<keyword evidence="1" id="KW-0489">Methyltransferase</keyword>
<keyword evidence="6" id="KW-1185">Reference proteome</keyword>
<dbReference type="PANTHER" id="PTHR10509">
    <property type="entry name" value="O-METHYLTRANSFERASE-RELATED"/>
    <property type="match status" value="1"/>
</dbReference>
<dbReference type="SUPFAM" id="SSF53335">
    <property type="entry name" value="S-adenosyl-L-methionine-dependent methyltransferases"/>
    <property type="match status" value="1"/>
</dbReference>
<dbReference type="GO" id="GO:0008171">
    <property type="term" value="F:O-methyltransferase activity"/>
    <property type="evidence" value="ECO:0007669"/>
    <property type="project" value="InterPro"/>
</dbReference>
<dbReference type="InterPro" id="IPR002935">
    <property type="entry name" value="SAM_O-MeTrfase"/>
</dbReference>
<dbReference type="EMBL" id="JACMSC010000010">
    <property type="protein sequence ID" value="KAG6504433.1"/>
    <property type="molecule type" value="Genomic_DNA"/>
</dbReference>
<evidence type="ECO:0000256" key="1">
    <source>
        <dbReference type="ARBA" id="ARBA00022603"/>
    </source>
</evidence>
<accession>A0A8J5GNI5</accession>
<evidence type="ECO:0000313" key="6">
    <source>
        <dbReference type="Proteomes" id="UP000734854"/>
    </source>
</evidence>
<name>A0A8J5GNI5_ZINOF</name>
<keyword evidence="2" id="KW-0808">Transferase</keyword>
<reference evidence="5 6" key="1">
    <citation type="submission" date="2020-08" db="EMBL/GenBank/DDBJ databases">
        <title>Plant Genome Project.</title>
        <authorList>
            <person name="Zhang R.-G."/>
        </authorList>
    </citation>
    <scope>NUCLEOTIDE SEQUENCE [LARGE SCALE GENOMIC DNA]</scope>
    <source>
        <tissue evidence="5">Rhizome</tissue>
    </source>
</reference>
<protein>
    <recommendedName>
        <fullName evidence="7">Caffeoyl-CoA O-methyltransferase</fullName>
    </recommendedName>
</protein>
<dbReference type="AlphaFoldDB" id="A0A8J5GNI5"/>